<dbReference type="InterPro" id="IPR010926">
    <property type="entry name" value="Myosin_TH1"/>
</dbReference>
<dbReference type="Pfam" id="PF00063">
    <property type="entry name" value="Myosin_head"/>
    <property type="match status" value="2"/>
</dbReference>
<protein>
    <submittedName>
        <fullName evidence="10">Unconventional myosin-Ia-like</fullName>
    </submittedName>
</protein>
<dbReference type="Proteomes" id="UP000322000">
    <property type="component" value="Chromosome 4"/>
</dbReference>
<evidence type="ECO:0000256" key="6">
    <source>
        <dbReference type="PROSITE-ProRule" id="PRU00782"/>
    </source>
</evidence>
<organism evidence="9 10">
    <name type="scientific">Trichoplusia ni</name>
    <name type="common">Cabbage looper</name>
    <dbReference type="NCBI Taxonomy" id="7111"/>
    <lineage>
        <taxon>Eukaryota</taxon>
        <taxon>Metazoa</taxon>
        <taxon>Ecdysozoa</taxon>
        <taxon>Arthropoda</taxon>
        <taxon>Hexapoda</taxon>
        <taxon>Insecta</taxon>
        <taxon>Pterygota</taxon>
        <taxon>Neoptera</taxon>
        <taxon>Endopterygota</taxon>
        <taxon>Lepidoptera</taxon>
        <taxon>Glossata</taxon>
        <taxon>Ditrysia</taxon>
        <taxon>Noctuoidea</taxon>
        <taxon>Noctuidae</taxon>
        <taxon>Plusiinae</taxon>
        <taxon>Trichoplusia</taxon>
    </lineage>
</organism>
<dbReference type="Gene3D" id="1.20.5.4820">
    <property type="match status" value="1"/>
</dbReference>
<dbReference type="SUPFAM" id="SSF52540">
    <property type="entry name" value="P-loop containing nucleoside triphosphate hydrolases"/>
    <property type="match status" value="2"/>
</dbReference>
<feature type="domain" description="Myosin motor" evidence="7">
    <location>
        <begin position="7"/>
        <end position="804"/>
    </location>
</feature>
<keyword evidence="2 6" id="KW-0067">ATP-binding</keyword>
<dbReference type="PROSITE" id="PS51456">
    <property type="entry name" value="MYOSIN_MOTOR"/>
    <property type="match status" value="1"/>
</dbReference>
<dbReference type="Pfam" id="PF06017">
    <property type="entry name" value="Myosin_TH1"/>
    <property type="match status" value="1"/>
</dbReference>
<name>A0A7E5VEQ6_TRINI</name>
<dbReference type="GO" id="GO:0005902">
    <property type="term" value="C:microvillus"/>
    <property type="evidence" value="ECO:0007669"/>
    <property type="project" value="TreeGrafter"/>
</dbReference>
<dbReference type="GeneID" id="113493149"/>
<dbReference type="GO" id="GO:0007015">
    <property type="term" value="P:actin filament organization"/>
    <property type="evidence" value="ECO:0007669"/>
    <property type="project" value="TreeGrafter"/>
</dbReference>
<proteinExistence type="inferred from homology"/>
<keyword evidence="1 6" id="KW-0547">Nucleotide-binding</keyword>
<evidence type="ECO:0000313" key="9">
    <source>
        <dbReference type="Proteomes" id="UP000322000"/>
    </source>
</evidence>
<dbReference type="Gene3D" id="1.20.58.530">
    <property type="match status" value="1"/>
</dbReference>
<reference evidence="10" key="1">
    <citation type="submission" date="2025-08" db="UniProtKB">
        <authorList>
            <consortium name="RefSeq"/>
        </authorList>
    </citation>
    <scope>IDENTIFICATION</scope>
</reference>
<evidence type="ECO:0000313" key="10">
    <source>
        <dbReference type="RefSeq" id="XP_026726773.1"/>
    </source>
</evidence>
<gene>
    <name evidence="10" type="primary">LOC113493149</name>
</gene>
<dbReference type="PRINTS" id="PR00193">
    <property type="entry name" value="MYOSINHEAVY"/>
</dbReference>
<sequence length="1125" mass="121550">MAEAEGAGQPDAVLLAPLSEDTFLHNLHVRYKRDIIYTYVGNALVSVNPCRALPLYSAELVRAYLARPPYQLPPHLYAITATAYRWVRDRNESQCIVITGESGAGKTEAARVCLQCAVVAGDGGAGGGAAAGGAAPALAAAGTLLEAFGNAATARNHNASRFGKLLEIEFDFKGEPVGGHITHWLQERVCGVLEGERNFHVLYQLLAGADVQLLKRLRLQRCWEHYRILRGEEAPPAAGASPRRAPPARAAAQDRDHFAFTTAAMRALGFGGGACDAVLRLLAFMLKLGNVEFEPVHNIDGSIGTRLQQQYELLEACALVGADAAALAAALADAGAAEPAADLDTGQSLKPLNMTHESVDCFFIALEPLTTLGLWSGLYGGCFLLLLFEIDFFFEIAREMWKRQNLKAGLVGVVWVNLLDVWGLCAESSEGSEAGAEAGAAPGGEWAAALRDQLLCVLYSRLFTWLINAVNDYIKPVEAGKRCSLGILDVYGFESLARNGLERLLINYAAERVQAAVTGATLRREQDEYAREGLAWRALHYHDHELHADLLDAGPDSVLGVLRDCSARGASDASFLQRLQRRRHPRLLVLPPDHFQVVHFGGGVVYSARGIVAKNRDAVWARGAAVLGAAREPLLRALFPGGAGGAGAGGGAGCGSPRRPAALACRQRALVAALVRRLPASPRLVRCLRNDAALRPHRFDAALLRHQIRTQGIMDMALLRRSGWCESMCARALVARYGLLGTGGGGAGGASPCPSPAPRSDEPVRAARALLRSLPIPSAEFAYGRSRVFVRSPRTVWELEALRAARVRALVVVAQRAWRRHRARVRARAAGVLARACARRRYLLRLWRRLPARQLSPACGAWPACPAPRLLGRADALLRRLHHAWRCRLYRAAFDQTARNRMREKVTASVLFKERKLNYAASVAHPFVGDYVRLRASAAWRRGLGAAGDRYVVFADVVGKVARSSGRVARCLAVLSTGALLLLEARSLRLKRRVPAHAVYRLSLSPFADDLLVVHVRAAPDAPGESAPAHDAPDAHDAPGCLFGGEAAWRRRGDVVVRTCHVLELATKLFLVVQNAVGAPPHVNIATEFEANFGQQLVTLSFHALGGGEAGARLLRRGSRMDVLV</sequence>
<dbReference type="GO" id="GO:0005886">
    <property type="term" value="C:plasma membrane"/>
    <property type="evidence" value="ECO:0007669"/>
    <property type="project" value="TreeGrafter"/>
</dbReference>
<accession>A0A7E5VEQ6</accession>
<dbReference type="InterPro" id="IPR001609">
    <property type="entry name" value="Myosin_head_motor_dom-like"/>
</dbReference>
<dbReference type="Gene3D" id="3.40.850.10">
    <property type="entry name" value="Kinesin motor domain"/>
    <property type="match status" value="2"/>
</dbReference>
<dbReference type="GO" id="GO:0051015">
    <property type="term" value="F:actin filament binding"/>
    <property type="evidence" value="ECO:0007669"/>
    <property type="project" value="TreeGrafter"/>
</dbReference>
<feature type="binding site" evidence="6">
    <location>
        <begin position="100"/>
        <end position="107"/>
    </location>
    <ligand>
        <name>ATP</name>
        <dbReference type="ChEBI" id="CHEBI:30616"/>
    </ligand>
</feature>
<dbReference type="OrthoDB" id="10055605at2759"/>
<dbReference type="GO" id="GO:0030048">
    <property type="term" value="P:actin filament-based movement"/>
    <property type="evidence" value="ECO:0007669"/>
    <property type="project" value="TreeGrafter"/>
</dbReference>
<dbReference type="PANTHER" id="PTHR13140">
    <property type="entry name" value="MYOSIN"/>
    <property type="match status" value="1"/>
</dbReference>
<comment type="similarity">
    <text evidence="6">Belongs to the TRAFAC class myosin-kinesin ATPase superfamily. Myosin family.</text>
</comment>
<keyword evidence="5 6" id="KW-0009">Actin-binding</keyword>
<dbReference type="InParanoid" id="A0A7E5VEQ6"/>
<dbReference type="GO" id="GO:0016459">
    <property type="term" value="C:myosin complex"/>
    <property type="evidence" value="ECO:0007669"/>
    <property type="project" value="UniProtKB-KW"/>
</dbReference>
<dbReference type="GO" id="GO:0005737">
    <property type="term" value="C:cytoplasm"/>
    <property type="evidence" value="ECO:0007669"/>
    <property type="project" value="TreeGrafter"/>
</dbReference>
<feature type="domain" description="TH1" evidence="8">
    <location>
        <begin position="916"/>
        <end position="1125"/>
    </location>
</feature>
<keyword evidence="3 6" id="KW-0518">Myosin</keyword>
<comment type="caution">
    <text evidence="6">Lacks conserved residue(s) required for the propagation of feature annotation.</text>
</comment>
<evidence type="ECO:0000256" key="4">
    <source>
        <dbReference type="ARBA" id="ARBA00023175"/>
    </source>
</evidence>
<dbReference type="PANTHER" id="PTHR13140:SF802">
    <property type="entry name" value="UNCONVENTIONAL MYOSIN-IB ISOFORM X1"/>
    <property type="match status" value="1"/>
</dbReference>
<dbReference type="GO" id="GO:0000146">
    <property type="term" value="F:microfilament motor activity"/>
    <property type="evidence" value="ECO:0007669"/>
    <property type="project" value="TreeGrafter"/>
</dbReference>
<dbReference type="InterPro" id="IPR027417">
    <property type="entry name" value="P-loop_NTPase"/>
</dbReference>
<keyword evidence="4 6" id="KW-0505">Motor protein</keyword>
<dbReference type="CDD" id="cd00124">
    <property type="entry name" value="MYSc"/>
    <property type="match status" value="1"/>
</dbReference>
<keyword evidence="9" id="KW-1185">Reference proteome</keyword>
<dbReference type="FunCoup" id="A0A7E5VEQ6">
    <property type="interactions" value="19"/>
</dbReference>
<dbReference type="RefSeq" id="XP_026726773.1">
    <property type="nucleotide sequence ID" value="XM_026870972.1"/>
</dbReference>
<evidence type="ECO:0000256" key="1">
    <source>
        <dbReference type="ARBA" id="ARBA00022741"/>
    </source>
</evidence>
<dbReference type="PROSITE" id="PS51757">
    <property type="entry name" value="TH1"/>
    <property type="match status" value="1"/>
</dbReference>
<dbReference type="Gene3D" id="1.10.10.820">
    <property type="match status" value="1"/>
</dbReference>
<dbReference type="SMART" id="SM00242">
    <property type="entry name" value="MYSc"/>
    <property type="match status" value="1"/>
</dbReference>
<evidence type="ECO:0000259" key="7">
    <source>
        <dbReference type="PROSITE" id="PS51456"/>
    </source>
</evidence>
<evidence type="ECO:0000256" key="2">
    <source>
        <dbReference type="ARBA" id="ARBA00022840"/>
    </source>
</evidence>
<dbReference type="GO" id="GO:0006897">
    <property type="term" value="P:endocytosis"/>
    <property type="evidence" value="ECO:0007669"/>
    <property type="project" value="TreeGrafter"/>
</dbReference>
<dbReference type="InterPro" id="IPR036961">
    <property type="entry name" value="Kinesin_motor_dom_sf"/>
</dbReference>
<evidence type="ECO:0000256" key="5">
    <source>
        <dbReference type="ARBA" id="ARBA00023203"/>
    </source>
</evidence>
<dbReference type="Gene3D" id="1.20.120.720">
    <property type="entry name" value="Myosin VI head, motor domain, U50 subdomain"/>
    <property type="match status" value="2"/>
</dbReference>
<dbReference type="GO" id="GO:0005524">
    <property type="term" value="F:ATP binding"/>
    <property type="evidence" value="ECO:0007669"/>
    <property type="project" value="UniProtKB-UniRule"/>
</dbReference>
<dbReference type="AlphaFoldDB" id="A0A7E5VEQ6"/>
<evidence type="ECO:0000259" key="8">
    <source>
        <dbReference type="PROSITE" id="PS51757"/>
    </source>
</evidence>
<dbReference type="KEGG" id="tnl:113493149"/>
<evidence type="ECO:0000256" key="3">
    <source>
        <dbReference type="ARBA" id="ARBA00023123"/>
    </source>
</evidence>